<dbReference type="AlphaFoldDB" id="A0A918AJR2"/>
<feature type="domain" description="Metallo-beta-lactamase" evidence="1">
    <location>
        <begin position="7"/>
        <end position="173"/>
    </location>
</feature>
<gene>
    <name evidence="2" type="ORF">GCM10010185_06640</name>
</gene>
<evidence type="ECO:0000313" key="3">
    <source>
        <dbReference type="Proteomes" id="UP000639606"/>
    </source>
</evidence>
<dbReference type="EMBL" id="BMRG01000001">
    <property type="protein sequence ID" value="GGP37932.1"/>
    <property type="molecule type" value="Genomic_DNA"/>
</dbReference>
<organism evidence="2 3">
    <name type="scientific">Saccharothrix coeruleofusca</name>
    <dbReference type="NCBI Taxonomy" id="33919"/>
    <lineage>
        <taxon>Bacteria</taxon>
        <taxon>Bacillati</taxon>
        <taxon>Actinomycetota</taxon>
        <taxon>Actinomycetes</taxon>
        <taxon>Pseudonocardiales</taxon>
        <taxon>Pseudonocardiaceae</taxon>
        <taxon>Saccharothrix</taxon>
    </lineage>
</organism>
<dbReference type="Pfam" id="PF13483">
    <property type="entry name" value="Lactamase_B_3"/>
    <property type="match status" value="1"/>
</dbReference>
<accession>A0A918AJR2</accession>
<evidence type="ECO:0000313" key="2">
    <source>
        <dbReference type="EMBL" id="GGP37932.1"/>
    </source>
</evidence>
<proteinExistence type="predicted"/>
<reference evidence="2" key="1">
    <citation type="journal article" date="2014" name="Int. J. Syst. Evol. Microbiol.">
        <title>Complete genome sequence of Corynebacterium casei LMG S-19264T (=DSM 44701T), isolated from a smear-ripened cheese.</title>
        <authorList>
            <consortium name="US DOE Joint Genome Institute (JGI-PGF)"/>
            <person name="Walter F."/>
            <person name="Albersmeier A."/>
            <person name="Kalinowski J."/>
            <person name="Ruckert C."/>
        </authorList>
    </citation>
    <scope>NUCLEOTIDE SEQUENCE</scope>
    <source>
        <strain evidence="2">JCM 3313</strain>
    </source>
</reference>
<keyword evidence="3" id="KW-1185">Reference proteome</keyword>
<dbReference type="PANTHER" id="PTHR43546:SF3">
    <property type="entry name" value="UPF0173 METAL-DEPENDENT HYDROLASE MJ1163"/>
    <property type="match status" value="1"/>
</dbReference>
<dbReference type="InterPro" id="IPR001279">
    <property type="entry name" value="Metallo-B-lactamas"/>
</dbReference>
<dbReference type="RefSeq" id="WP_189221492.1">
    <property type="nucleotide sequence ID" value="NZ_BMRG01000001.1"/>
</dbReference>
<dbReference type="SUPFAM" id="SSF56281">
    <property type="entry name" value="Metallo-hydrolase/oxidoreductase"/>
    <property type="match status" value="1"/>
</dbReference>
<dbReference type="PANTHER" id="PTHR43546">
    <property type="entry name" value="UPF0173 METAL-DEPENDENT HYDROLASE MJ1163-RELATED"/>
    <property type="match status" value="1"/>
</dbReference>
<dbReference type="InterPro" id="IPR036866">
    <property type="entry name" value="RibonucZ/Hydroxyglut_hydro"/>
</dbReference>
<evidence type="ECO:0000259" key="1">
    <source>
        <dbReference type="SMART" id="SM00849"/>
    </source>
</evidence>
<reference evidence="2" key="2">
    <citation type="submission" date="2020-09" db="EMBL/GenBank/DDBJ databases">
        <authorList>
            <person name="Sun Q."/>
            <person name="Ohkuma M."/>
        </authorList>
    </citation>
    <scope>NUCLEOTIDE SEQUENCE</scope>
    <source>
        <strain evidence="2">JCM 3313</strain>
    </source>
</reference>
<dbReference type="InterPro" id="IPR050114">
    <property type="entry name" value="UPF0173_UPF0282_UlaG_hydrolase"/>
</dbReference>
<comment type="caution">
    <text evidence="2">The sequence shown here is derived from an EMBL/GenBank/DDBJ whole genome shotgun (WGS) entry which is preliminary data.</text>
</comment>
<dbReference type="Proteomes" id="UP000639606">
    <property type="component" value="Unassembled WGS sequence"/>
</dbReference>
<name>A0A918AJR2_9PSEU</name>
<dbReference type="Gene3D" id="3.60.15.10">
    <property type="entry name" value="Ribonuclease Z/Hydroxyacylglutathione hydrolase-like"/>
    <property type="match status" value="1"/>
</dbReference>
<sequence>MKLTKYVHACVTLEKRGTTIAVDPGLLTPDAAEVVAGADAVLITHDHFDHFAEELIAQAVAARPELRVFGPASVAAKLGDRATAVAAGQSFTIGDFEVEVHGEHHALIHPDIPTIDNVGYLVDGSLYHPGDAYHVPGGEVETLLLPTSGPWTKVAEAVDYVRAVKPRRLIQIHELMLSDLGQQSLARFLGEGGLPGVGPGGLTGIPLTILPAGDSLDL</sequence>
<protein>
    <submittedName>
        <fullName evidence="2">MBL fold metallo-hydrolase</fullName>
    </submittedName>
</protein>
<dbReference type="SMART" id="SM00849">
    <property type="entry name" value="Lactamase_B"/>
    <property type="match status" value="1"/>
</dbReference>